<accession>J3KWF1</accession>
<dbReference type="EnsemblPlants" id="OB01G13070.1">
    <property type="protein sequence ID" value="OB01G13070.1"/>
    <property type="gene ID" value="OB01G13070"/>
</dbReference>
<dbReference type="Proteomes" id="UP000006038">
    <property type="component" value="Chromosome 1"/>
</dbReference>
<sequence length="55" mass="5562">MGALRCGGGPNEGVLLVRLEREPPELRLEPAPLRGGALPDGAAYRGAGGPRGRGA</sequence>
<keyword evidence="3" id="KW-1185">Reference proteome</keyword>
<protein>
    <submittedName>
        <fullName evidence="2">Uncharacterized protein</fullName>
    </submittedName>
</protein>
<dbReference type="HOGENOM" id="CLU_3038558_0_0_1"/>
<evidence type="ECO:0000313" key="2">
    <source>
        <dbReference type="EnsemblPlants" id="OB01G13070.1"/>
    </source>
</evidence>
<evidence type="ECO:0000256" key="1">
    <source>
        <dbReference type="SAM" id="MobiDB-lite"/>
    </source>
</evidence>
<feature type="region of interest" description="Disordered" evidence="1">
    <location>
        <begin position="28"/>
        <end position="55"/>
    </location>
</feature>
<reference evidence="2" key="2">
    <citation type="submission" date="2013-04" db="UniProtKB">
        <authorList>
            <consortium name="EnsemblPlants"/>
        </authorList>
    </citation>
    <scope>IDENTIFICATION</scope>
</reference>
<reference evidence="2" key="1">
    <citation type="journal article" date="2013" name="Nat. Commun.">
        <title>Whole-genome sequencing of Oryza brachyantha reveals mechanisms underlying Oryza genome evolution.</title>
        <authorList>
            <person name="Chen J."/>
            <person name="Huang Q."/>
            <person name="Gao D."/>
            <person name="Wang J."/>
            <person name="Lang Y."/>
            <person name="Liu T."/>
            <person name="Li B."/>
            <person name="Bai Z."/>
            <person name="Luis Goicoechea J."/>
            <person name="Liang C."/>
            <person name="Chen C."/>
            <person name="Zhang W."/>
            <person name="Sun S."/>
            <person name="Liao Y."/>
            <person name="Zhang X."/>
            <person name="Yang L."/>
            <person name="Song C."/>
            <person name="Wang M."/>
            <person name="Shi J."/>
            <person name="Liu G."/>
            <person name="Liu J."/>
            <person name="Zhou H."/>
            <person name="Zhou W."/>
            <person name="Yu Q."/>
            <person name="An N."/>
            <person name="Chen Y."/>
            <person name="Cai Q."/>
            <person name="Wang B."/>
            <person name="Liu B."/>
            <person name="Min J."/>
            <person name="Huang Y."/>
            <person name="Wu H."/>
            <person name="Li Z."/>
            <person name="Zhang Y."/>
            <person name="Yin Y."/>
            <person name="Song W."/>
            <person name="Jiang J."/>
            <person name="Jackson S.A."/>
            <person name="Wing R.A."/>
            <person name="Wang J."/>
            <person name="Chen M."/>
        </authorList>
    </citation>
    <scope>NUCLEOTIDE SEQUENCE [LARGE SCALE GENOMIC DNA]</scope>
    <source>
        <strain evidence="2">cv. IRGC 101232</strain>
    </source>
</reference>
<name>J3KWF1_ORYBR</name>
<feature type="compositionally biased region" description="Gly residues" evidence="1">
    <location>
        <begin position="46"/>
        <end position="55"/>
    </location>
</feature>
<proteinExistence type="predicted"/>
<dbReference type="AlphaFoldDB" id="J3KWF1"/>
<dbReference type="Gramene" id="OB01G13070.1">
    <property type="protein sequence ID" value="OB01G13070.1"/>
    <property type="gene ID" value="OB01G13070"/>
</dbReference>
<evidence type="ECO:0000313" key="3">
    <source>
        <dbReference type="Proteomes" id="UP000006038"/>
    </source>
</evidence>
<organism evidence="2">
    <name type="scientific">Oryza brachyantha</name>
    <name type="common">malo sina</name>
    <dbReference type="NCBI Taxonomy" id="4533"/>
    <lineage>
        <taxon>Eukaryota</taxon>
        <taxon>Viridiplantae</taxon>
        <taxon>Streptophyta</taxon>
        <taxon>Embryophyta</taxon>
        <taxon>Tracheophyta</taxon>
        <taxon>Spermatophyta</taxon>
        <taxon>Magnoliopsida</taxon>
        <taxon>Liliopsida</taxon>
        <taxon>Poales</taxon>
        <taxon>Poaceae</taxon>
        <taxon>BOP clade</taxon>
        <taxon>Oryzoideae</taxon>
        <taxon>Oryzeae</taxon>
        <taxon>Oryzinae</taxon>
        <taxon>Oryza</taxon>
    </lineage>
</organism>